<dbReference type="Gene3D" id="1.10.150.50">
    <property type="entry name" value="Transcription Factor, Ets-1"/>
    <property type="match status" value="1"/>
</dbReference>
<feature type="compositionally biased region" description="Polar residues" evidence="1">
    <location>
        <begin position="222"/>
        <end position="257"/>
    </location>
</feature>
<comment type="caution">
    <text evidence="2">The sequence shown here is derived from an EMBL/GenBank/DDBJ whole genome shotgun (WGS) entry which is preliminary data.</text>
</comment>
<feature type="region of interest" description="Disordered" evidence="1">
    <location>
        <begin position="613"/>
        <end position="643"/>
    </location>
</feature>
<gene>
    <name evidence="2" type="ORF">C9374_007601</name>
</gene>
<feature type="region of interest" description="Disordered" evidence="1">
    <location>
        <begin position="1"/>
        <end position="60"/>
    </location>
</feature>
<dbReference type="RefSeq" id="XP_044546225.1">
    <property type="nucleotide sequence ID" value="XM_044697585.1"/>
</dbReference>
<reference evidence="2 3" key="1">
    <citation type="journal article" date="2018" name="BMC Genomics">
        <title>The genome of Naegleria lovaniensis, the basis for a comparative approach to unravel pathogenicity factors of the human pathogenic amoeba N. fowleri.</title>
        <authorList>
            <person name="Liechti N."/>
            <person name="Schurch N."/>
            <person name="Bruggmann R."/>
            <person name="Wittwer M."/>
        </authorList>
    </citation>
    <scope>NUCLEOTIDE SEQUENCE [LARGE SCALE GENOMIC DNA]</scope>
    <source>
        <strain evidence="2 3">ATCC 30569</strain>
    </source>
</reference>
<accession>A0AA88GI14</accession>
<dbReference type="InterPro" id="IPR013761">
    <property type="entry name" value="SAM/pointed_sf"/>
</dbReference>
<feature type="region of interest" description="Disordered" evidence="1">
    <location>
        <begin position="206"/>
        <end position="331"/>
    </location>
</feature>
<name>A0AA88GI14_NAELO</name>
<feature type="compositionally biased region" description="Polar residues" evidence="1">
    <location>
        <begin position="355"/>
        <end position="369"/>
    </location>
</feature>
<feature type="compositionally biased region" description="Low complexity" evidence="1">
    <location>
        <begin position="615"/>
        <end position="628"/>
    </location>
</feature>
<feature type="compositionally biased region" description="Low complexity" evidence="1">
    <location>
        <begin position="318"/>
        <end position="331"/>
    </location>
</feature>
<feature type="region of interest" description="Disordered" evidence="1">
    <location>
        <begin position="349"/>
        <end position="369"/>
    </location>
</feature>
<proteinExistence type="predicted"/>
<evidence type="ECO:0008006" key="4">
    <source>
        <dbReference type="Google" id="ProtNLM"/>
    </source>
</evidence>
<evidence type="ECO:0000313" key="2">
    <source>
        <dbReference type="EMBL" id="KAG2378963.1"/>
    </source>
</evidence>
<organism evidence="2 3">
    <name type="scientific">Naegleria lovaniensis</name>
    <name type="common">Amoeba</name>
    <dbReference type="NCBI Taxonomy" id="51637"/>
    <lineage>
        <taxon>Eukaryota</taxon>
        <taxon>Discoba</taxon>
        <taxon>Heterolobosea</taxon>
        <taxon>Tetramitia</taxon>
        <taxon>Eutetramitia</taxon>
        <taxon>Vahlkampfiidae</taxon>
        <taxon>Naegleria</taxon>
    </lineage>
</organism>
<feature type="compositionally biased region" description="Low complexity" evidence="1">
    <location>
        <begin position="276"/>
        <end position="308"/>
    </location>
</feature>
<dbReference type="Proteomes" id="UP000816034">
    <property type="component" value="Unassembled WGS sequence"/>
</dbReference>
<dbReference type="AlphaFoldDB" id="A0AA88GI14"/>
<protein>
    <recommendedName>
        <fullName evidence="4">RGS domain-containing protein</fullName>
    </recommendedName>
</protein>
<feature type="compositionally biased region" description="Low complexity" evidence="1">
    <location>
        <begin position="9"/>
        <end position="60"/>
    </location>
</feature>
<sequence>MSQPHEAHSATSTYASLSTLSPKKPSSPLSEYSHSLPNSMNLNSSSSTITTTTLPSTTTTTIGSSTFPSIALPNTISNFSQEHVPTTFASQKSSFHPNHSSNSSSSLLSSHSLSGSGHDYQFYTSYHSFIHDAQARHALLHYLQSRQNDENILLVDDMFVMRDRVRRVVRNLFNMFGSTMNSSFQSLNTLNHSEWSQSCQNSSCYNDPLTTSSESTERDSFQHATTEMNTVVTKSRSPTSNSRHSDQSSGFISTLFSLKSPKSPKSPDQQAPTSPPLMNSPNSPPHSAQHLFSLHSILSSSNTSSVESPQNHHHSRHSPSNNSKSKSAFSSKSSTDEFLNYENNTADSPTLAFRRSSNAGTNNSFSSTQEEFLTPSQRFLESVNAMLQSVDLIYCKYVNDNEYSSTNVSLSCSSIQNYDLSSVKFISLNTTHNVLDHARKDYNILTKIFHNTRCSFSNQDSLLENVMRFCNYMLYEKDHKLSEKDLEKLKKIVIADECLMDTLNDHIHSNEDIDSLLKQEMFAQFKWYPFRDLMTNISQQLQVESFDEFKSTAEFEMFIRKQIHQLNSHYMYKLFVQNVGAIPAVDMNVGDYVLSKKKKRKSIVDVLLRRKGNTSSNDSNSDASSSSFEDAHHHHSHKSTPNETCTLPLQEESFVNALQHNYNSILMAMDHCDLKEWMSPIPIPKWTSAHVCKFLVNNCYFGGDGAVEEYCDRVQKKNISGLDLMCVLEVNQISKASKETSQLFKTLKMKNHDHQQRFISNLKEFLQNQTKFRRKHSLLYPDLYQPLVNDEHIIIKVLSPLTDESRVFSVERSIPFEKLQQRIEHEFSNTKLAILMEGALFELKSLYTSEGNVIKDQFQLSQYLASEHSNDMARRVSTVTTNDMGFEDIREESSMTDSNETSSMSAIRETIGIASDSKLQQQQQQDDGFKKLYIQPSCDKKFQRRMVVY</sequence>
<evidence type="ECO:0000313" key="3">
    <source>
        <dbReference type="Proteomes" id="UP000816034"/>
    </source>
</evidence>
<dbReference type="EMBL" id="PYSW02000030">
    <property type="protein sequence ID" value="KAG2378963.1"/>
    <property type="molecule type" value="Genomic_DNA"/>
</dbReference>
<dbReference type="GeneID" id="68100055"/>
<evidence type="ECO:0000256" key="1">
    <source>
        <dbReference type="SAM" id="MobiDB-lite"/>
    </source>
</evidence>
<keyword evidence="3" id="KW-1185">Reference proteome</keyword>